<evidence type="ECO:0000256" key="1">
    <source>
        <dbReference type="SAM" id="Phobius"/>
    </source>
</evidence>
<dbReference type="InterPro" id="IPR012495">
    <property type="entry name" value="TadE-like_dom"/>
</dbReference>
<proteinExistence type="predicted"/>
<keyword evidence="1" id="KW-0472">Membrane</keyword>
<sequence>MRTVMRRFAQTAQATQTSRAAPARQRGMAAIEFALVSGVFFMMFYFVVTYGAVFVVQQSLSRAAAEGARALLTSEFAASATPGIRTSSVIAPEQLGRDAAARVVAWLSDFRQTQSQPAIAPAVVAAPNCASGMACRTVTVSYQNYAAYPLIPSLLPSSMMPQSLSASATVQLDPEQWARAGGS</sequence>
<keyword evidence="1" id="KW-0812">Transmembrane</keyword>
<evidence type="ECO:0000313" key="3">
    <source>
        <dbReference type="EMBL" id="QEI05642.1"/>
    </source>
</evidence>
<dbReference type="OrthoDB" id="8656688at2"/>
<protein>
    <submittedName>
        <fullName evidence="3">Pilus assembly protein</fullName>
    </submittedName>
</protein>
<dbReference type="Pfam" id="PF07811">
    <property type="entry name" value="TadE"/>
    <property type="match status" value="1"/>
</dbReference>
<gene>
    <name evidence="3" type="ORF">FXN63_07150</name>
</gene>
<dbReference type="EMBL" id="CP043046">
    <property type="protein sequence ID" value="QEI05642.1"/>
    <property type="molecule type" value="Genomic_DNA"/>
</dbReference>
<keyword evidence="1" id="KW-1133">Transmembrane helix</keyword>
<dbReference type="AlphaFoldDB" id="A0A5C0ATK2"/>
<feature type="domain" description="TadE-like" evidence="2">
    <location>
        <begin position="27"/>
        <end position="69"/>
    </location>
</feature>
<keyword evidence="4" id="KW-1185">Reference proteome</keyword>
<feature type="transmembrane region" description="Helical" evidence="1">
    <location>
        <begin position="30"/>
        <end position="56"/>
    </location>
</feature>
<accession>A0A5C0ATK2</accession>
<evidence type="ECO:0000259" key="2">
    <source>
        <dbReference type="Pfam" id="PF07811"/>
    </source>
</evidence>
<name>A0A5C0ATK2_9BURK</name>
<organism evidence="3 4">
    <name type="scientific">Pigmentiphaga aceris</name>
    <dbReference type="NCBI Taxonomy" id="1940612"/>
    <lineage>
        <taxon>Bacteria</taxon>
        <taxon>Pseudomonadati</taxon>
        <taxon>Pseudomonadota</taxon>
        <taxon>Betaproteobacteria</taxon>
        <taxon>Burkholderiales</taxon>
        <taxon>Alcaligenaceae</taxon>
        <taxon>Pigmentiphaga</taxon>
    </lineage>
</organism>
<reference evidence="3 4" key="1">
    <citation type="submission" date="2019-08" db="EMBL/GenBank/DDBJ databases">
        <title>Amphibian skin-associated Pigmentiphaga: genome sequence and occurrence across geography and hosts.</title>
        <authorList>
            <person name="Bletz M.C."/>
            <person name="Bunk B."/>
            <person name="Sproeer C."/>
            <person name="Biwer P."/>
            <person name="Reiter S."/>
            <person name="Rabemananjara F.C.E."/>
            <person name="Schulz S."/>
            <person name="Overmann J."/>
            <person name="Vences M."/>
        </authorList>
    </citation>
    <scope>NUCLEOTIDE SEQUENCE [LARGE SCALE GENOMIC DNA]</scope>
    <source>
        <strain evidence="3 4">Mada1488</strain>
    </source>
</reference>
<dbReference type="KEGG" id="pacr:FXN63_07150"/>
<evidence type="ECO:0000313" key="4">
    <source>
        <dbReference type="Proteomes" id="UP000325161"/>
    </source>
</evidence>
<dbReference type="RefSeq" id="WP_148814025.1">
    <property type="nucleotide sequence ID" value="NZ_CP043046.1"/>
</dbReference>
<dbReference type="Proteomes" id="UP000325161">
    <property type="component" value="Chromosome"/>
</dbReference>